<sequence length="247" mass="28815">MEVPGDIQSEDDQGGEAECEEDPLIWQGLVPRGVLMSLTQQEINRQEVINELFYTERAHLRMLKVLDCVFCQRLNRDGILPPEDIKHIFINLEEILQNHQVHHALLARKLVIFKHFMLSLCTRIQFSGEEEQKLKRAVATFCSNQPSALELIKTRQKKDQKFNLFMQEAQSNRLCRRLQLKDIIPVEMQRVTKYPLLLDNIAKYTEDIEERKKVKRAGDCCKKILNHVNQAVKEAENKQVHTLESSI</sequence>
<dbReference type="Ensembl" id="ENSMZET00005015625.1">
    <property type="protein sequence ID" value="ENSMZEP00005015135.1"/>
    <property type="gene ID" value="ENSMZEG00005011352.1"/>
</dbReference>
<dbReference type="Pfam" id="PF00621">
    <property type="entry name" value="RhoGEF"/>
    <property type="match status" value="1"/>
</dbReference>
<dbReference type="STRING" id="106582.ENSMZEP00005015135"/>
<keyword evidence="3" id="KW-1185">Reference proteome</keyword>
<organism evidence="2 3">
    <name type="scientific">Maylandia zebra</name>
    <name type="common">zebra mbuna</name>
    <dbReference type="NCBI Taxonomy" id="106582"/>
    <lineage>
        <taxon>Eukaryota</taxon>
        <taxon>Metazoa</taxon>
        <taxon>Chordata</taxon>
        <taxon>Craniata</taxon>
        <taxon>Vertebrata</taxon>
        <taxon>Euteleostomi</taxon>
        <taxon>Actinopterygii</taxon>
        <taxon>Neopterygii</taxon>
        <taxon>Teleostei</taxon>
        <taxon>Neoteleostei</taxon>
        <taxon>Acanthomorphata</taxon>
        <taxon>Ovalentaria</taxon>
        <taxon>Cichlomorphae</taxon>
        <taxon>Cichliformes</taxon>
        <taxon>Cichlidae</taxon>
        <taxon>African cichlids</taxon>
        <taxon>Pseudocrenilabrinae</taxon>
        <taxon>Haplochromini</taxon>
        <taxon>Maylandia</taxon>
        <taxon>Maylandia zebra complex</taxon>
    </lineage>
</organism>
<dbReference type="SMART" id="SM00325">
    <property type="entry name" value="RhoGEF"/>
    <property type="match status" value="1"/>
</dbReference>
<evidence type="ECO:0000259" key="1">
    <source>
        <dbReference type="PROSITE" id="PS50010"/>
    </source>
</evidence>
<feature type="domain" description="DH" evidence="1">
    <location>
        <begin position="44"/>
        <end position="231"/>
    </location>
</feature>
<evidence type="ECO:0000313" key="2">
    <source>
        <dbReference type="Ensembl" id="ENSMZEP00005015135.1"/>
    </source>
</evidence>
<dbReference type="PROSITE" id="PS00741">
    <property type="entry name" value="DH_1"/>
    <property type="match status" value="1"/>
</dbReference>
<dbReference type="PANTHER" id="PTHR45872">
    <property type="entry name" value="RHO GUANINE NUCLEOTIDE EXCHANGE FACTOR 2, ISOFORM D"/>
    <property type="match status" value="1"/>
</dbReference>
<dbReference type="AlphaFoldDB" id="A0A3P9BYT1"/>
<dbReference type="GO" id="GO:0007186">
    <property type="term" value="P:G protein-coupled receptor signaling pathway"/>
    <property type="evidence" value="ECO:0007669"/>
    <property type="project" value="TreeGrafter"/>
</dbReference>
<name>A0A3P9BYT1_9CICH</name>
<dbReference type="Proteomes" id="UP000265160">
    <property type="component" value="LG10"/>
</dbReference>
<dbReference type="GeneTree" id="ENSGT00940000157662"/>
<dbReference type="InterPro" id="IPR035899">
    <property type="entry name" value="DBL_dom_sf"/>
</dbReference>
<reference evidence="2 3" key="1">
    <citation type="journal article" date="2014" name="Nature">
        <title>The genomic substrate for adaptive radiation in African cichlid fish.</title>
        <authorList>
            <person name="Brawand D."/>
            <person name="Wagner C.E."/>
            <person name="Li Y.I."/>
            <person name="Malinsky M."/>
            <person name="Keller I."/>
            <person name="Fan S."/>
            <person name="Simakov O."/>
            <person name="Ng A.Y."/>
            <person name="Lim Z.W."/>
            <person name="Bezault E."/>
            <person name="Turner-Maier J."/>
            <person name="Johnson J."/>
            <person name="Alcazar R."/>
            <person name="Noh H.J."/>
            <person name="Russell P."/>
            <person name="Aken B."/>
            <person name="Alfoldi J."/>
            <person name="Amemiya C."/>
            <person name="Azzouzi N."/>
            <person name="Baroiller J.F."/>
            <person name="Barloy-Hubler F."/>
            <person name="Berlin A."/>
            <person name="Bloomquist R."/>
            <person name="Carleton K.L."/>
            <person name="Conte M.A."/>
            <person name="D'Cotta H."/>
            <person name="Eshel O."/>
            <person name="Gaffney L."/>
            <person name="Galibert F."/>
            <person name="Gante H.F."/>
            <person name="Gnerre S."/>
            <person name="Greuter L."/>
            <person name="Guyon R."/>
            <person name="Haddad N.S."/>
            <person name="Haerty W."/>
            <person name="Harris R.M."/>
            <person name="Hofmann H.A."/>
            <person name="Hourlier T."/>
            <person name="Hulata G."/>
            <person name="Jaffe D.B."/>
            <person name="Lara M."/>
            <person name="Lee A.P."/>
            <person name="MacCallum I."/>
            <person name="Mwaiko S."/>
            <person name="Nikaido M."/>
            <person name="Nishihara H."/>
            <person name="Ozouf-Costaz C."/>
            <person name="Penman D.J."/>
            <person name="Przybylski D."/>
            <person name="Rakotomanga M."/>
            <person name="Renn S.C.P."/>
            <person name="Ribeiro F.J."/>
            <person name="Ron M."/>
            <person name="Salzburger W."/>
            <person name="Sanchez-Pulido L."/>
            <person name="Santos M.E."/>
            <person name="Searle S."/>
            <person name="Sharpe T."/>
            <person name="Swofford R."/>
            <person name="Tan F.J."/>
            <person name="Williams L."/>
            <person name="Young S."/>
            <person name="Yin S."/>
            <person name="Okada N."/>
            <person name="Kocher T.D."/>
            <person name="Miska E.A."/>
            <person name="Lander E.S."/>
            <person name="Venkatesh B."/>
            <person name="Fernald R.D."/>
            <person name="Meyer A."/>
            <person name="Ponting C.P."/>
            <person name="Streelman J.T."/>
            <person name="Lindblad-Toh K."/>
            <person name="Seehausen O."/>
            <person name="Di Palma F."/>
        </authorList>
    </citation>
    <scope>NUCLEOTIDE SEQUENCE</scope>
</reference>
<dbReference type="GO" id="GO:0005737">
    <property type="term" value="C:cytoplasm"/>
    <property type="evidence" value="ECO:0007669"/>
    <property type="project" value="TreeGrafter"/>
</dbReference>
<dbReference type="InterPro" id="IPR000219">
    <property type="entry name" value="DH_dom"/>
</dbReference>
<dbReference type="PANTHER" id="PTHR45872:SF3">
    <property type="entry name" value="RHO GUANINE NUCLEOTIDE EXCHANGE FACTOR 12"/>
    <property type="match status" value="1"/>
</dbReference>
<proteinExistence type="predicted"/>
<reference evidence="2" key="3">
    <citation type="submission" date="2025-09" db="UniProtKB">
        <authorList>
            <consortium name="Ensembl"/>
        </authorList>
    </citation>
    <scope>IDENTIFICATION</scope>
</reference>
<dbReference type="GO" id="GO:0001664">
    <property type="term" value="F:G protein-coupled receptor binding"/>
    <property type="evidence" value="ECO:0007669"/>
    <property type="project" value="TreeGrafter"/>
</dbReference>
<evidence type="ECO:0000313" key="3">
    <source>
        <dbReference type="Proteomes" id="UP000265160"/>
    </source>
</evidence>
<dbReference type="InterPro" id="IPR001331">
    <property type="entry name" value="GDS_CDC24_CS"/>
</dbReference>
<dbReference type="GO" id="GO:0005085">
    <property type="term" value="F:guanyl-nucleotide exchange factor activity"/>
    <property type="evidence" value="ECO:0007669"/>
    <property type="project" value="InterPro"/>
</dbReference>
<dbReference type="CDD" id="cd00160">
    <property type="entry name" value="RhoGEF"/>
    <property type="match status" value="1"/>
</dbReference>
<accession>A0A3P9BYT1</accession>
<dbReference type="PROSITE" id="PS50010">
    <property type="entry name" value="DH_2"/>
    <property type="match status" value="1"/>
</dbReference>
<dbReference type="GO" id="GO:0035556">
    <property type="term" value="P:intracellular signal transduction"/>
    <property type="evidence" value="ECO:0007669"/>
    <property type="project" value="InterPro"/>
</dbReference>
<dbReference type="Gene3D" id="1.20.900.10">
    <property type="entry name" value="Dbl homology (DH) domain"/>
    <property type="match status" value="1"/>
</dbReference>
<dbReference type="SUPFAM" id="SSF48065">
    <property type="entry name" value="DBL homology domain (DH-domain)"/>
    <property type="match status" value="1"/>
</dbReference>
<reference evidence="2" key="2">
    <citation type="submission" date="2025-08" db="UniProtKB">
        <authorList>
            <consortium name="Ensembl"/>
        </authorList>
    </citation>
    <scope>IDENTIFICATION</scope>
</reference>
<protein>
    <recommendedName>
        <fullName evidence="1">DH domain-containing protein</fullName>
    </recommendedName>
</protein>